<keyword evidence="3" id="KW-1185">Reference proteome</keyword>
<dbReference type="AlphaFoldDB" id="A0A343TH39"/>
<organism evidence="2 3">
    <name type="scientific">Halalkaliarchaeum desulfuricum</name>
    <dbReference type="NCBI Taxonomy" id="2055893"/>
    <lineage>
        <taxon>Archaea</taxon>
        <taxon>Methanobacteriati</taxon>
        <taxon>Methanobacteriota</taxon>
        <taxon>Stenosarchaea group</taxon>
        <taxon>Halobacteria</taxon>
        <taxon>Halobacteriales</taxon>
        <taxon>Haloferacaceae</taxon>
        <taxon>Halalkaliarchaeum</taxon>
    </lineage>
</organism>
<keyword evidence="1" id="KW-0472">Membrane</keyword>
<feature type="transmembrane region" description="Helical" evidence="1">
    <location>
        <begin position="6"/>
        <end position="23"/>
    </location>
</feature>
<name>A0A343TH39_9EURY</name>
<dbReference type="EMBL" id="CP025066">
    <property type="protein sequence ID" value="AUX08411.1"/>
    <property type="molecule type" value="Genomic_DNA"/>
</dbReference>
<reference evidence="3" key="1">
    <citation type="submission" date="2017-11" db="EMBL/GenBank/DDBJ databases">
        <title>Phenotypic and genomic properties of facultatively anaerobic sulfur-reducing natronoarchaea from hypersaline soda lakes.</title>
        <authorList>
            <person name="Sorokin D.Y."/>
            <person name="Kublanov I.V."/>
            <person name="Roman P."/>
            <person name="Sinninghe Damste J.S."/>
            <person name="Golyshin P.N."/>
            <person name="Rojo D."/>
            <person name="Ciordia S."/>
            <person name="Mena M.D.C."/>
            <person name="Ferrer M."/>
            <person name="Messina E."/>
            <person name="Smedile F."/>
            <person name="La Spada G."/>
            <person name="La Cono V."/>
            <person name="Yakimov M.M."/>
        </authorList>
    </citation>
    <scope>NUCLEOTIDE SEQUENCE [LARGE SCALE GENOMIC DNA]</scope>
    <source>
        <strain evidence="3">AArc-Sl</strain>
    </source>
</reference>
<dbReference type="KEGG" id="hdf:AArcSl_0765"/>
<proteinExistence type="predicted"/>
<accession>A0A343TH39</accession>
<dbReference type="Proteomes" id="UP000263012">
    <property type="component" value="Chromosome"/>
</dbReference>
<evidence type="ECO:0000313" key="3">
    <source>
        <dbReference type="Proteomes" id="UP000263012"/>
    </source>
</evidence>
<feature type="transmembrane region" description="Helical" evidence="1">
    <location>
        <begin position="30"/>
        <end position="49"/>
    </location>
</feature>
<protein>
    <submittedName>
        <fullName evidence="2">Uncharacterized protein</fullName>
    </submittedName>
</protein>
<gene>
    <name evidence="2" type="ORF">AArcSl_0765</name>
</gene>
<keyword evidence="1" id="KW-1133">Transmembrane helix</keyword>
<keyword evidence="1" id="KW-0812">Transmembrane</keyword>
<evidence type="ECO:0000256" key="1">
    <source>
        <dbReference type="SAM" id="Phobius"/>
    </source>
</evidence>
<evidence type="ECO:0000313" key="2">
    <source>
        <dbReference type="EMBL" id="AUX08411.1"/>
    </source>
</evidence>
<sequence length="61" mass="6840">MILALVPHYLAMLVAIVIAVFLLRTYLGQVVLLAEFALALVIVFLYPFAVRRLGIEPGIWE</sequence>